<evidence type="ECO:0000256" key="7">
    <source>
        <dbReference type="ARBA" id="ARBA00023128"/>
    </source>
</evidence>
<evidence type="ECO:0000256" key="5">
    <source>
        <dbReference type="ARBA" id="ARBA00022792"/>
    </source>
</evidence>
<reference evidence="10 11" key="1">
    <citation type="submission" date="2022-05" db="EMBL/GenBank/DDBJ databases">
        <authorList>
            <consortium name="Genoscope - CEA"/>
            <person name="William W."/>
        </authorList>
    </citation>
    <scope>NUCLEOTIDE SEQUENCE [LARGE SCALE GENOMIC DNA]</scope>
</reference>
<evidence type="ECO:0000256" key="2">
    <source>
        <dbReference type="ARBA" id="ARBA00004673"/>
    </source>
</evidence>
<dbReference type="InterPro" id="IPR037169">
    <property type="entry name" value="Cytochrome_c_oxidase_VIc_sf"/>
</dbReference>
<evidence type="ECO:0000256" key="8">
    <source>
        <dbReference type="ARBA" id="ARBA00023136"/>
    </source>
</evidence>
<dbReference type="PANTHER" id="PTHR48416:SF1">
    <property type="entry name" value="CYTOCHROME C OXIDASE SUBUNIT 6C"/>
    <property type="match status" value="1"/>
</dbReference>
<dbReference type="SUPFAM" id="SSF81415">
    <property type="entry name" value="Mitochondrial cytochrome c oxidase subunit VIc"/>
    <property type="match status" value="2"/>
</dbReference>
<dbReference type="PANTHER" id="PTHR48416">
    <property type="entry name" value="CYTOCHROME C OXIDASE SUBUNIT 6C"/>
    <property type="match status" value="1"/>
</dbReference>
<evidence type="ECO:0000313" key="11">
    <source>
        <dbReference type="Proteomes" id="UP001159427"/>
    </source>
</evidence>
<dbReference type="Proteomes" id="UP001159427">
    <property type="component" value="Unassembled WGS sequence"/>
</dbReference>
<evidence type="ECO:0000256" key="3">
    <source>
        <dbReference type="ARBA" id="ARBA00007204"/>
    </source>
</evidence>
<organism evidence="10 11">
    <name type="scientific">Porites evermanni</name>
    <dbReference type="NCBI Taxonomy" id="104178"/>
    <lineage>
        <taxon>Eukaryota</taxon>
        <taxon>Metazoa</taxon>
        <taxon>Cnidaria</taxon>
        <taxon>Anthozoa</taxon>
        <taxon>Hexacorallia</taxon>
        <taxon>Scleractinia</taxon>
        <taxon>Fungiina</taxon>
        <taxon>Poritidae</taxon>
        <taxon>Porites</taxon>
    </lineage>
</organism>
<keyword evidence="5" id="KW-0999">Mitochondrion inner membrane</keyword>
<evidence type="ECO:0000256" key="6">
    <source>
        <dbReference type="ARBA" id="ARBA00022989"/>
    </source>
</evidence>
<comment type="pathway">
    <text evidence="2">Energy metabolism; oxidative phosphorylation.</text>
</comment>
<evidence type="ECO:0000313" key="10">
    <source>
        <dbReference type="EMBL" id="CAH3019844.1"/>
    </source>
</evidence>
<gene>
    <name evidence="10" type="ORF">PEVE_00004497</name>
</gene>
<keyword evidence="4 9" id="KW-0812">Transmembrane</keyword>
<keyword evidence="8 9" id="KW-0472">Membrane</keyword>
<evidence type="ECO:0000256" key="4">
    <source>
        <dbReference type="ARBA" id="ARBA00022692"/>
    </source>
</evidence>
<evidence type="ECO:0000256" key="9">
    <source>
        <dbReference type="SAM" id="Phobius"/>
    </source>
</evidence>
<evidence type="ECO:0000256" key="1">
    <source>
        <dbReference type="ARBA" id="ARBA00004434"/>
    </source>
</evidence>
<dbReference type="InterPro" id="IPR051389">
    <property type="entry name" value="Cytochrome_c_oxidase_VIc"/>
</dbReference>
<protein>
    <recommendedName>
        <fullName evidence="12">Mitochondrial cytochrome c oxidase subunit VIc/VIIs domain-containing protein</fullName>
    </recommendedName>
</protein>
<keyword evidence="6 9" id="KW-1133">Transmembrane helix</keyword>
<proteinExistence type="inferred from homology"/>
<dbReference type="EMBL" id="CALNXI010000128">
    <property type="protein sequence ID" value="CAH3019844.1"/>
    <property type="molecule type" value="Genomic_DNA"/>
</dbReference>
<comment type="caution">
    <text evidence="10">The sequence shown here is derived from an EMBL/GenBank/DDBJ whole genome shotgun (WGS) entry which is preliminary data.</text>
</comment>
<keyword evidence="7" id="KW-0496">Mitochondrion</keyword>
<comment type="similarity">
    <text evidence="3">Belongs to the cytochrome c oxidase subunit 6c family.</text>
</comment>
<keyword evidence="11" id="KW-1185">Reference proteome</keyword>
<evidence type="ECO:0008006" key="12">
    <source>
        <dbReference type="Google" id="ProtNLM"/>
    </source>
</evidence>
<dbReference type="InterPro" id="IPR034884">
    <property type="entry name" value="Cytochrome_c_oxidase_VIc/VIIs"/>
</dbReference>
<dbReference type="Pfam" id="PF02937">
    <property type="entry name" value="COX6C"/>
    <property type="match status" value="2"/>
</dbReference>
<sequence>MAPPQLRGFVQRDLRNAIIRALGLAMAFGFSYKYFVAWPRRKAYEDYYLNFDAEKAAKEMESEMIMAPPVLRGFVQRHLRNAIARSIAFGMVGGCIWKFGYADPKRKQYEDFYKNYDAEKVAKEIEAEMEPLS</sequence>
<comment type="subcellular location">
    <subcellularLocation>
        <location evidence="1">Mitochondrion inner membrane</location>
        <topology evidence="1">Single-pass membrane protein</topology>
    </subcellularLocation>
</comment>
<accession>A0ABN8LVM5</accession>
<feature type="transmembrane region" description="Helical" evidence="9">
    <location>
        <begin position="17"/>
        <end position="35"/>
    </location>
</feature>
<name>A0ABN8LVM5_9CNID</name>
<dbReference type="Gene3D" id="4.10.93.10">
    <property type="entry name" value="Mitochondrial cytochrome c oxidase subunit VIc/VIIs"/>
    <property type="match status" value="2"/>
</dbReference>